<protein>
    <submittedName>
        <fullName evidence="1">Uncharacterized protein</fullName>
    </submittedName>
</protein>
<gene>
    <name evidence="1" type="ORF">T190115A13A_30268</name>
</gene>
<name>A0ABM9PNW3_9FLAO</name>
<sequence length="89" mass="10407">MEEIVFRALLGNTKFTKIESFIQNILDSSSSEVTYEAVRESIIKLVLYRFIKVNPNTTKEDCILKESNFYEARQLGGVAPWLEKRRAYR</sequence>
<comment type="caution">
    <text evidence="1">The sequence shown here is derived from an EMBL/GenBank/DDBJ whole genome shotgun (WGS) entry which is preliminary data.</text>
</comment>
<dbReference type="Proteomes" id="UP001497602">
    <property type="component" value="Unassembled WGS sequence"/>
</dbReference>
<accession>A0ABM9PNW3</accession>
<evidence type="ECO:0000313" key="2">
    <source>
        <dbReference type="Proteomes" id="UP001497602"/>
    </source>
</evidence>
<proteinExistence type="predicted"/>
<evidence type="ECO:0000313" key="1">
    <source>
        <dbReference type="EMBL" id="CAL2107422.1"/>
    </source>
</evidence>
<keyword evidence="2" id="KW-1185">Reference proteome</keyword>
<reference evidence="1 2" key="1">
    <citation type="submission" date="2024-05" db="EMBL/GenBank/DDBJ databases">
        <authorList>
            <person name="Duchaud E."/>
        </authorList>
    </citation>
    <scope>NUCLEOTIDE SEQUENCE [LARGE SCALE GENOMIC DNA]</scope>
    <source>
        <strain evidence="1">Ena-SAMPLE-TAB-13-05-2024-13:56:06:370-140305</strain>
    </source>
</reference>
<dbReference type="EMBL" id="CAXJRC010000033">
    <property type="protein sequence ID" value="CAL2107422.1"/>
    <property type="molecule type" value="Genomic_DNA"/>
</dbReference>
<dbReference type="RefSeq" id="WP_348704575.1">
    <property type="nucleotide sequence ID" value="NZ_CAXIYA010000022.1"/>
</dbReference>
<organism evidence="1 2">
    <name type="scientific">Tenacibaculum vairaonense</name>
    <dbReference type="NCBI Taxonomy" id="3137860"/>
    <lineage>
        <taxon>Bacteria</taxon>
        <taxon>Pseudomonadati</taxon>
        <taxon>Bacteroidota</taxon>
        <taxon>Flavobacteriia</taxon>
        <taxon>Flavobacteriales</taxon>
        <taxon>Flavobacteriaceae</taxon>
        <taxon>Tenacibaculum</taxon>
    </lineage>
</organism>